<evidence type="ECO:0000256" key="1">
    <source>
        <dbReference type="ARBA" id="ARBA00007428"/>
    </source>
</evidence>
<reference evidence="4 5" key="1">
    <citation type="journal article" date="2019" name="Front. Genet.">
        <title>Whole-Genome Sequencing of the Opportunistic Yeast Pathogen Candida inconspicua Uncovers Its Hybrid Origin.</title>
        <authorList>
            <person name="Mixao V."/>
            <person name="Hansen A.P."/>
            <person name="Saus E."/>
            <person name="Boekhout T."/>
            <person name="Lass-Florl C."/>
            <person name="Gabaldon T."/>
        </authorList>
    </citation>
    <scope>NUCLEOTIDE SEQUENCE [LARGE SCALE GENOMIC DNA]</scope>
    <source>
        <strain evidence="4 5">CBS 180</strain>
    </source>
</reference>
<dbReference type="GO" id="GO:0045022">
    <property type="term" value="P:early endosome to late endosome transport"/>
    <property type="evidence" value="ECO:0007669"/>
    <property type="project" value="TreeGrafter"/>
</dbReference>
<gene>
    <name evidence="4" type="ORF">CANINC_000814</name>
</gene>
<dbReference type="SUPFAM" id="SSF48403">
    <property type="entry name" value="Ankyrin repeat"/>
    <property type="match status" value="1"/>
</dbReference>
<dbReference type="Pfam" id="PF02204">
    <property type="entry name" value="VPS9"/>
    <property type="match status" value="1"/>
</dbReference>
<dbReference type="InterPro" id="IPR002110">
    <property type="entry name" value="Ankyrin_rpt"/>
</dbReference>
<dbReference type="InterPro" id="IPR003123">
    <property type="entry name" value="VPS9"/>
</dbReference>
<dbReference type="SMART" id="SM00248">
    <property type="entry name" value="ANK"/>
    <property type="match status" value="3"/>
</dbReference>
<dbReference type="STRING" id="52247.A0A4T0X5C4"/>
<proteinExistence type="inferred from homology"/>
<dbReference type="SUPFAM" id="SSF109993">
    <property type="entry name" value="VPS9 domain"/>
    <property type="match status" value="1"/>
</dbReference>
<dbReference type="GO" id="GO:0030133">
    <property type="term" value="C:transport vesicle"/>
    <property type="evidence" value="ECO:0007669"/>
    <property type="project" value="TreeGrafter"/>
</dbReference>
<dbReference type="GO" id="GO:0005085">
    <property type="term" value="F:guanyl-nucleotide exchange factor activity"/>
    <property type="evidence" value="ECO:0007669"/>
    <property type="project" value="TreeGrafter"/>
</dbReference>
<accession>A0A4T0X5C4</accession>
<sequence length="1218" mass="141613">MEDHGLDNLPSVKHFRTNSDGKHPHLSNPLLDHLFNHPNIETTGPLKELVLQLCANPNDFSILLPSTKFLTTHIDKKSNRPYTEVCKELNFVLSHIVRVNVMKEPRIRTHREFSTLNNFKVTIRSNRILTLPNYTPPIDVKITGQQFIRGFADYIPIGTCFHIVHITECIYNGYTSTDVGTNLLISENIPILPKLETSKVSNYSQKQSVAFEVLLAEFSLLSPINDKFKTLFEEYNFEMCKSLHDLDNDFTVMMRRGSGMLNSLDSNSLNILFNKYTSDQLTESVYDYLEKNVHRNFWKRFVQLSDNVEDKQLEITYSKLKWLSLTQVGLPDEILSDRSILNQYLKKSTAAIRLFKRLQTSQSSSAKCKIISGTVEILSRNTTMDADTLIALLIFVISFSRVKDLNNHILYAKKYAYSHSRIEAGLLGYSISSIEVAMKYLQNQEQLKRLIDCSEKNELLWTLLGDVKSTNFENNEAVFESIETLLGPLNFEGVYFPHHHFIRSISLVGESCLTYALKQKSYELIDVLLQYEHIFTLDDILEEINIEGSNMISLALELDHPSTHILADIVLNAMVNEIENYVNQADSDGRTTGHFLYRSSNLISKLGPFVQWNKKDNMGNTPLMVYVRAYDHPRYVSMMKDTFETVKDWYLKTNRKFNHREHIDFKRNSLMHMIRDATVLKMFLETFNELEMNHLNDSNQSPISLAVRYNRLDIVEVLLNDPRVCLSIVDPKMFMSPLDYVKLDRWDESVNREIAKMLEARFIITEYGEDFAIACVRARFEPDHGLCCYFRLLRENNHSDLVVVPFDSVVKILKLLKKENLSIPFDFSKPELWFPKHGYVSMKGNIDSSNKLRINSLINNLNLLIQSLFKNGTLENTNSLQNFLEKPHRTDGLKYQSLDEREVLKNIFVKDFEHKKSAFTSQMTFQRIFVREDDIVSYEGFLDYTIGDLEKYLKILRRLYRRGTLKDVLTKDYDSMKTSIPLLCERFPEYKELYVQDSSSIFLDKLRLLYATSVDLFKTAHDMKSVKIKRWHKLISDLEITGAELKRMIGVNNMEQQDEDTKSERREAIISQISTQIDLLTGKNRDPEQIEHFRNDLLTTVYKGKYGDQSPKDVEGISLEKLLDLGETGIGSWFTEKRKTVYIKKLLTGFLRHRIELVELFIDLRKSYEQLAVFVSRFYEFRGEVFKDALRSYSKGKVDELKRELLAWDLSLHSVHSK</sequence>
<evidence type="ECO:0000313" key="5">
    <source>
        <dbReference type="Proteomes" id="UP000307173"/>
    </source>
</evidence>
<protein>
    <recommendedName>
        <fullName evidence="3">VPS9 domain-containing protein</fullName>
    </recommendedName>
</protein>
<dbReference type="InterPro" id="IPR037191">
    <property type="entry name" value="VPS9_dom_sf"/>
</dbReference>
<comment type="caution">
    <text evidence="4">The sequence shown here is derived from an EMBL/GenBank/DDBJ whole genome shotgun (WGS) entry which is preliminary data.</text>
</comment>
<comment type="similarity">
    <text evidence="1">Belongs to the UPF0507 family.</text>
</comment>
<dbReference type="InterPro" id="IPR036770">
    <property type="entry name" value="Ankyrin_rpt-contain_sf"/>
</dbReference>
<dbReference type="GO" id="GO:0005770">
    <property type="term" value="C:late endosome"/>
    <property type="evidence" value="ECO:0007669"/>
    <property type="project" value="TreeGrafter"/>
</dbReference>
<dbReference type="Gene3D" id="1.25.40.20">
    <property type="entry name" value="Ankyrin repeat-containing domain"/>
    <property type="match status" value="1"/>
</dbReference>
<dbReference type="PANTHER" id="PTHR24170">
    <property type="entry name" value="ANKYRIN REPEAT DOMAIN-CONTAINING PROTEIN 27"/>
    <property type="match status" value="1"/>
</dbReference>
<dbReference type="Proteomes" id="UP000307173">
    <property type="component" value="Unassembled WGS sequence"/>
</dbReference>
<evidence type="ECO:0000259" key="3">
    <source>
        <dbReference type="PROSITE" id="PS51205"/>
    </source>
</evidence>
<dbReference type="SMART" id="SM00167">
    <property type="entry name" value="VPS9"/>
    <property type="match status" value="1"/>
</dbReference>
<dbReference type="GO" id="GO:0000149">
    <property type="term" value="F:SNARE binding"/>
    <property type="evidence" value="ECO:0007669"/>
    <property type="project" value="TreeGrafter"/>
</dbReference>
<dbReference type="InterPro" id="IPR051248">
    <property type="entry name" value="UPF0507/Ank_repeat_27"/>
</dbReference>
<dbReference type="GO" id="GO:0005886">
    <property type="term" value="C:plasma membrane"/>
    <property type="evidence" value="ECO:0007669"/>
    <property type="project" value="TreeGrafter"/>
</dbReference>
<organism evidence="4 5">
    <name type="scientific">Pichia inconspicua</name>
    <dbReference type="NCBI Taxonomy" id="52247"/>
    <lineage>
        <taxon>Eukaryota</taxon>
        <taxon>Fungi</taxon>
        <taxon>Dikarya</taxon>
        <taxon>Ascomycota</taxon>
        <taxon>Saccharomycotina</taxon>
        <taxon>Pichiomycetes</taxon>
        <taxon>Pichiales</taxon>
        <taxon>Pichiaceae</taxon>
        <taxon>Pichia</taxon>
    </lineage>
</organism>
<dbReference type="OrthoDB" id="7464126at2759"/>
<keyword evidence="5" id="KW-1185">Reference proteome</keyword>
<feature type="domain" description="VPS9" evidence="3">
    <location>
        <begin position="307"/>
        <end position="450"/>
    </location>
</feature>
<dbReference type="AlphaFoldDB" id="A0A4T0X5C4"/>
<dbReference type="GO" id="GO:0005769">
    <property type="term" value="C:early endosome"/>
    <property type="evidence" value="ECO:0007669"/>
    <property type="project" value="TreeGrafter"/>
</dbReference>
<dbReference type="PROSITE" id="PS51205">
    <property type="entry name" value="VPS9"/>
    <property type="match status" value="1"/>
</dbReference>
<dbReference type="PANTHER" id="PTHR24170:SF1">
    <property type="entry name" value="DOMAIN PROTEIN, PUTATIVE (AFU_ORTHOLOGUE AFUA_1G09870)-RELATED"/>
    <property type="match status" value="1"/>
</dbReference>
<name>A0A4T0X5C4_9ASCO</name>
<evidence type="ECO:0000256" key="2">
    <source>
        <dbReference type="SAM" id="MobiDB-lite"/>
    </source>
</evidence>
<dbReference type="GO" id="GO:0097422">
    <property type="term" value="C:tubular endosome"/>
    <property type="evidence" value="ECO:0007669"/>
    <property type="project" value="TreeGrafter"/>
</dbReference>
<evidence type="ECO:0000313" key="4">
    <source>
        <dbReference type="EMBL" id="TID30658.1"/>
    </source>
</evidence>
<dbReference type="EMBL" id="SELW01000129">
    <property type="protein sequence ID" value="TID30658.1"/>
    <property type="molecule type" value="Genomic_DNA"/>
</dbReference>
<dbReference type="Gene3D" id="1.20.1050.80">
    <property type="entry name" value="VPS9 domain"/>
    <property type="match status" value="1"/>
</dbReference>
<feature type="region of interest" description="Disordered" evidence="2">
    <location>
        <begin position="1"/>
        <end position="23"/>
    </location>
</feature>